<dbReference type="OrthoDB" id="332175at2"/>
<feature type="chain" id="PRO_5013139376" description="Multidrug transporter" evidence="1">
    <location>
        <begin position="22"/>
        <end position="117"/>
    </location>
</feature>
<reference evidence="2 3" key="1">
    <citation type="submission" date="2015-12" db="EMBL/GenBank/DDBJ databases">
        <authorList>
            <person name="Shamseldin A."/>
            <person name="Moawad H."/>
            <person name="Abd El-Rahim W.M."/>
            <person name="Sadowsky M.J."/>
        </authorList>
    </citation>
    <scope>NUCLEOTIDE SEQUENCE [LARGE SCALE GENOMIC DNA]</scope>
    <source>
        <strain evidence="2 3">WF1</strain>
    </source>
</reference>
<dbReference type="AlphaFoldDB" id="A0A1V8M6C7"/>
<evidence type="ECO:0000313" key="3">
    <source>
        <dbReference type="Proteomes" id="UP000191980"/>
    </source>
</evidence>
<evidence type="ECO:0000256" key="1">
    <source>
        <dbReference type="SAM" id="SignalP"/>
    </source>
</evidence>
<accession>A0A1V8M6C7</accession>
<sequence>MKKYLLLSLLVCFFITQQVQAKAYQASDSTVKSSKYNPVFVPFDLLIFRPIGLAATVAGTALFIAMSPITALSSIAPPHDAFGRVADVFIVVPATYTFLRPMGQVLCPGDCRPEDIK</sequence>
<gene>
    <name evidence="2" type="ORF">AU255_04200</name>
</gene>
<dbReference type="EMBL" id="LPUF01000001">
    <property type="protein sequence ID" value="OQK17109.1"/>
    <property type="molecule type" value="Genomic_DNA"/>
</dbReference>
<protein>
    <recommendedName>
        <fullName evidence="4">Multidrug transporter</fullName>
    </recommendedName>
</protein>
<feature type="signal peptide" evidence="1">
    <location>
        <begin position="1"/>
        <end position="21"/>
    </location>
</feature>
<evidence type="ECO:0000313" key="2">
    <source>
        <dbReference type="EMBL" id="OQK17109.1"/>
    </source>
</evidence>
<dbReference type="STRING" id="1420851.AU255_04200"/>
<comment type="caution">
    <text evidence="2">The sequence shown here is derived from an EMBL/GenBank/DDBJ whole genome shotgun (WGS) entry which is preliminary data.</text>
</comment>
<dbReference type="Proteomes" id="UP000191980">
    <property type="component" value="Unassembled WGS sequence"/>
</dbReference>
<proteinExistence type="predicted"/>
<keyword evidence="1" id="KW-0732">Signal</keyword>
<name>A0A1V8M6C7_9GAMM</name>
<keyword evidence="3" id="KW-1185">Reference proteome</keyword>
<organism evidence="2 3">
    <name type="scientific">Methyloprofundus sedimenti</name>
    <dbReference type="NCBI Taxonomy" id="1420851"/>
    <lineage>
        <taxon>Bacteria</taxon>
        <taxon>Pseudomonadati</taxon>
        <taxon>Pseudomonadota</taxon>
        <taxon>Gammaproteobacteria</taxon>
        <taxon>Methylococcales</taxon>
        <taxon>Methylococcaceae</taxon>
        <taxon>Methyloprofundus</taxon>
    </lineage>
</organism>
<dbReference type="RefSeq" id="WP_080521721.1">
    <property type="nucleotide sequence ID" value="NZ_LPUF01000001.1"/>
</dbReference>
<evidence type="ECO:0008006" key="4">
    <source>
        <dbReference type="Google" id="ProtNLM"/>
    </source>
</evidence>